<keyword evidence="3" id="KW-0675">Receptor</keyword>
<evidence type="ECO:0000259" key="2">
    <source>
        <dbReference type="Pfam" id="PF14905"/>
    </source>
</evidence>
<evidence type="ECO:0000313" key="4">
    <source>
        <dbReference type="Proteomes" id="UP000018872"/>
    </source>
</evidence>
<gene>
    <name evidence="3" type="ORF">T229_03950</name>
</gene>
<feature type="signal peptide" evidence="1">
    <location>
        <begin position="1"/>
        <end position="21"/>
    </location>
</feature>
<dbReference type="Gene3D" id="2.60.40.1120">
    <property type="entry name" value="Carboxypeptidase-like, regulatory domain"/>
    <property type="match status" value="1"/>
</dbReference>
<dbReference type="Pfam" id="PF14905">
    <property type="entry name" value="OMP_b-brl_3"/>
    <property type="match status" value="1"/>
</dbReference>
<sequence>MKHYFLFLIAWLSLSLSVAHAQHHAFSGRVTDTQRQPLVGVRVLLSRGDSLMAACLTDAKGRFALSDLPADTFRLQMIFPGFTTIEETCPLTRDLHTTFVMNEEMTGRLDEVTVTASASGVVRRTATGEVFRLSDSARASGDPYRALREIPRLAVNESLQTVSMIDGSQLLVLIDGRMVNSGITPIDPKDIETVELIDAVGARYVQMGVRHILNIRLKKKRDPYLFFEAATRHDIPRRHSFGVVYFEVGNPKASLYGRAVAEGTHHDDSRIDSRQSDVRYLKTYNGQTRSNDGSLIGELLFKWSMSPRDYWALHAYGWKKHKTSESNGQGELRMNTPGAFTYEGYDKNDAYVLTSSLYYLHDFSDRRRFEATLDYNRNSDTDKGDRREVYVAPHPFITDYSYDNRRTSAGLNADYSATWGEASSLNLGTTLRGVSDRVEKFSYPPVPVFRHREWNGYVYASFSSRLGRLYYMASAGLEAIRLTAGDATNAYLKPRISTSSTLNLGAGHSTRLSYTLTNRAPSIGQLNPYSTSTDPLVITRGNPTLQPEQWHNIALSHTYGRGGLYLMPAVYVDLASDLIQAHAYNDVSHFVRTYRNAGRYATLSAGGMIQYRFKDNRGSAYISAYHIENYFEGLSPRRSLSLGAGAWYTWGRWYVGGDISYRNYTYTPFSRTRQLTPEYSQVQVNYNFTKDFYIALALPYFIGRLATETNTRAGSYSAYFRQEMISQSFRPWVLLRYTIRRNVKSKIRLDNVVHSREEGISL</sequence>
<evidence type="ECO:0000313" key="3">
    <source>
        <dbReference type="EMBL" id="ETK05366.1"/>
    </source>
</evidence>
<feature type="chain" id="PRO_5004812610" evidence="1">
    <location>
        <begin position="22"/>
        <end position="762"/>
    </location>
</feature>
<feature type="domain" description="Outer membrane protein beta-barrel" evidence="2">
    <location>
        <begin position="362"/>
        <end position="689"/>
    </location>
</feature>
<organism evidence="3 4">
    <name type="scientific">Tannerella sp. oral taxon BU063 isolate Cell 5</name>
    <dbReference type="NCBI Taxonomy" id="1410950"/>
    <lineage>
        <taxon>Bacteria</taxon>
        <taxon>Pseudomonadati</taxon>
        <taxon>Bacteroidota</taxon>
        <taxon>Bacteroidia</taxon>
        <taxon>Bacteroidales</taxon>
        <taxon>Tannerellaceae</taxon>
        <taxon>Tannerella</taxon>
    </lineage>
</organism>
<keyword evidence="1" id="KW-0732">Signal</keyword>
<proteinExistence type="predicted"/>
<reference evidence="3 4" key="1">
    <citation type="submission" date="2013-11" db="EMBL/GenBank/DDBJ databases">
        <title>Single cell genomics of uncultured Tannerella BU063 (oral taxon 286).</title>
        <authorList>
            <person name="Beall C.J."/>
            <person name="Campbell A.G."/>
            <person name="Griffen A.L."/>
            <person name="Podar M."/>
            <person name="Leys E.J."/>
        </authorList>
    </citation>
    <scope>NUCLEOTIDE SEQUENCE [LARGE SCALE GENOMIC DNA]</scope>
    <source>
        <strain evidence="3">Cell 5</strain>
    </source>
</reference>
<dbReference type="PATRIC" id="fig|1410950.3.peg.397"/>
<dbReference type="InterPro" id="IPR008969">
    <property type="entry name" value="CarboxyPept-like_regulatory"/>
</dbReference>
<accession>W2CFU3</accession>
<dbReference type="EMBL" id="AYYC01000528">
    <property type="protein sequence ID" value="ETK05366.1"/>
    <property type="molecule type" value="Genomic_DNA"/>
</dbReference>
<protein>
    <submittedName>
        <fullName evidence="3">TonB-dependent receptor</fullName>
    </submittedName>
</protein>
<comment type="caution">
    <text evidence="3">The sequence shown here is derived from an EMBL/GenBank/DDBJ whole genome shotgun (WGS) entry which is preliminary data.</text>
</comment>
<dbReference type="SUPFAM" id="SSF49464">
    <property type="entry name" value="Carboxypeptidase regulatory domain-like"/>
    <property type="match status" value="1"/>
</dbReference>
<dbReference type="AlphaFoldDB" id="W2CFU3"/>
<dbReference type="InterPro" id="IPR041700">
    <property type="entry name" value="OMP_b-brl_3"/>
</dbReference>
<evidence type="ECO:0000256" key="1">
    <source>
        <dbReference type="SAM" id="SignalP"/>
    </source>
</evidence>
<dbReference type="SUPFAM" id="SSF56935">
    <property type="entry name" value="Porins"/>
    <property type="match status" value="1"/>
</dbReference>
<dbReference type="Proteomes" id="UP000018872">
    <property type="component" value="Unassembled WGS sequence"/>
</dbReference>
<name>W2CFU3_9BACT</name>
<dbReference type="Pfam" id="PF13620">
    <property type="entry name" value="CarboxypepD_reg"/>
    <property type="match status" value="1"/>
</dbReference>